<evidence type="ECO:0000313" key="2">
    <source>
        <dbReference type="EMBL" id="CAJ1907318.1"/>
    </source>
</evidence>
<dbReference type="Gene3D" id="2.30.29.30">
    <property type="entry name" value="Pleckstrin-homology domain (PH domain)/Phosphotyrosine-binding domain (PTB)"/>
    <property type="match status" value="1"/>
</dbReference>
<dbReference type="AlphaFoldDB" id="A0AAD2CKX1"/>
<evidence type="ECO:0000313" key="3">
    <source>
        <dbReference type="Proteomes" id="UP001295423"/>
    </source>
</evidence>
<feature type="compositionally biased region" description="Basic and acidic residues" evidence="1">
    <location>
        <begin position="319"/>
        <end position="328"/>
    </location>
</feature>
<reference evidence="2" key="1">
    <citation type="submission" date="2023-08" db="EMBL/GenBank/DDBJ databases">
        <authorList>
            <person name="Audoor S."/>
            <person name="Bilcke G."/>
        </authorList>
    </citation>
    <scope>NUCLEOTIDE SEQUENCE</scope>
</reference>
<feature type="compositionally biased region" description="Basic and acidic residues" evidence="1">
    <location>
        <begin position="41"/>
        <end position="55"/>
    </location>
</feature>
<feature type="compositionally biased region" description="Low complexity" evidence="1">
    <location>
        <begin position="58"/>
        <end position="74"/>
    </location>
</feature>
<feature type="compositionally biased region" description="Basic and acidic residues" evidence="1">
    <location>
        <begin position="234"/>
        <end position="265"/>
    </location>
</feature>
<keyword evidence="3" id="KW-1185">Reference proteome</keyword>
<feature type="compositionally biased region" description="Low complexity" evidence="1">
    <location>
        <begin position="267"/>
        <end position="280"/>
    </location>
</feature>
<feature type="region of interest" description="Disordered" evidence="1">
    <location>
        <begin position="23"/>
        <end position="92"/>
    </location>
</feature>
<feature type="compositionally biased region" description="Low complexity" evidence="1">
    <location>
        <begin position="288"/>
        <end position="318"/>
    </location>
</feature>
<dbReference type="InterPro" id="IPR011993">
    <property type="entry name" value="PH-like_dom_sf"/>
</dbReference>
<accession>A0AAD2CKX1</accession>
<dbReference type="Proteomes" id="UP001295423">
    <property type="component" value="Unassembled WGS sequence"/>
</dbReference>
<comment type="caution">
    <text evidence="2">The sequence shown here is derived from an EMBL/GenBank/DDBJ whole genome shotgun (WGS) entry which is preliminary data.</text>
</comment>
<evidence type="ECO:0000256" key="1">
    <source>
        <dbReference type="SAM" id="MobiDB-lite"/>
    </source>
</evidence>
<sequence length="731" mass="81932">MNWCGLGNYAEPEMVELNISDDRFKGVGSSSMKKKSSSQLESRRKSDGGSRRERSTYSQSSSKGRSSSSKGRQSPSYMNPVESRTSSKPPKAACVQKLEKGFNVVMITDDSAVNVKLDLDPKNPHIRIRPLDENAFERNRSSMETQFRLQDIARLEVGRDKTENKTSKSKKPVRLFSVMLRSRSKQYRSFNFEAESVSDRDTIIEAIKTLLEQARSLSSKQKRKTQTQSSHVRSSVDIELNPRKSTIERQNASEHERKATLETRNDSYSTASVSRSSSDASSREEALSARSSKSGSGSKRSGHSSGTGRSRGSRSSRTMADEDAFRKNSKGVVEDKELAAKFENHQAAPWCTDDICSAGFKEFNATVTGIFGENPALTNGSKYSRPSGASRSMTSLLWNTTKSDRRKHRLQNRAANPSSKARRWKNLRNQMTFEAADLENDIPYLKTVQSCDDFDKSRETLKATPPSNPFSKKRHNNEDDVELYYDSDPEDAREVTFRRLGARGVQAAKANKIKDDSVLGRTRQTTASMTPLYNRKMKKVDDTLILDIIENLKNQKLTLLWHPEQTKDGPNQAPVCVKVWIESGIYLVDGTFLLPKLTWLPVHEANASNFVMNAAIQNPEAVDMLDVCRVRECDSIDRKLYPYADVNRSFIVQTQSGSTLFETRFKQERGHMVNGLKLVIARLASLLMLRDLRAVEEFFGGNSTVPGEAPWWAKASAEESEAAEGGMPALP</sequence>
<proteinExistence type="predicted"/>
<organism evidence="2 3">
    <name type="scientific">Cylindrotheca closterium</name>
    <dbReference type="NCBI Taxonomy" id="2856"/>
    <lineage>
        <taxon>Eukaryota</taxon>
        <taxon>Sar</taxon>
        <taxon>Stramenopiles</taxon>
        <taxon>Ochrophyta</taxon>
        <taxon>Bacillariophyta</taxon>
        <taxon>Bacillariophyceae</taxon>
        <taxon>Bacillariophycidae</taxon>
        <taxon>Bacillariales</taxon>
        <taxon>Bacillariaceae</taxon>
        <taxon>Cylindrotheca</taxon>
    </lineage>
</organism>
<dbReference type="EMBL" id="CAKOGP040000001">
    <property type="protein sequence ID" value="CAJ1907318.1"/>
    <property type="molecule type" value="Genomic_DNA"/>
</dbReference>
<protein>
    <submittedName>
        <fullName evidence="2">Uncharacterized protein</fullName>
    </submittedName>
</protein>
<feature type="region of interest" description="Disordered" evidence="1">
    <location>
        <begin position="216"/>
        <end position="328"/>
    </location>
</feature>
<gene>
    <name evidence="2" type="ORF">CYCCA115_LOCUS484</name>
</gene>
<name>A0AAD2CKX1_9STRA</name>